<proteinExistence type="predicted"/>
<accession>A0A2I0K3P7</accession>
<comment type="caution">
    <text evidence="1">The sequence shown here is derived from an EMBL/GenBank/DDBJ whole genome shotgun (WGS) entry which is preliminary data.</text>
</comment>
<gene>
    <name evidence="1" type="ORF">CRG98_016359</name>
</gene>
<dbReference type="AlphaFoldDB" id="A0A2I0K3P7"/>
<evidence type="ECO:0000313" key="1">
    <source>
        <dbReference type="EMBL" id="PKI63174.1"/>
    </source>
</evidence>
<dbReference type="Proteomes" id="UP000233551">
    <property type="component" value="Unassembled WGS sequence"/>
</dbReference>
<keyword evidence="2" id="KW-1185">Reference proteome</keyword>
<organism evidence="1 2">
    <name type="scientific">Punica granatum</name>
    <name type="common">Pomegranate</name>
    <dbReference type="NCBI Taxonomy" id="22663"/>
    <lineage>
        <taxon>Eukaryota</taxon>
        <taxon>Viridiplantae</taxon>
        <taxon>Streptophyta</taxon>
        <taxon>Embryophyta</taxon>
        <taxon>Tracheophyta</taxon>
        <taxon>Spermatophyta</taxon>
        <taxon>Magnoliopsida</taxon>
        <taxon>eudicotyledons</taxon>
        <taxon>Gunneridae</taxon>
        <taxon>Pentapetalae</taxon>
        <taxon>rosids</taxon>
        <taxon>malvids</taxon>
        <taxon>Myrtales</taxon>
        <taxon>Lythraceae</taxon>
        <taxon>Punica</taxon>
    </lineage>
</organism>
<evidence type="ECO:0000313" key="2">
    <source>
        <dbReference type="Proteomes" id="UP000233551"/>
    </source>
</evidence>
<dbReference type="EMBL" id="PGOL01000900">
    <property type="protein sequence ID" value="PKI63174.1"/>
    <property type="molecule type" value="Genomic_DNA"/>
</dbReference>
<sequence length="263" mass="29537">MVRLDFSLQRDDTDRLEIVCGTWSEDRTTVRLDFGPRCGDTDRLEIVSGTGQKMAHMDAQIGGGQPNEAIGVWSCWETVITHTFWSGDEEVDFVLNYSECTKELSEASREKYRQACDEAFGRDWTAGIKKGSIMQDAARTNVTVRPHKLELGRIAKKYQQPTGAVHLGRNTYVHFPDFSKEERLTKSEKGQRIWEGRDNYILMVYRSAVNLLSKLDGDERNALLEKLGWSGIASGVGGMVSRAVPTGSSAQEIASYLKETIKF</sequence>
<reference evidence="1 2" key="1">
    <citation type="submission" date="2017-11" db="EMBL/GenBank/DDBJ databases">
        <title>De-novo sequencing of pomegranate (Punica granatum L.) genome.</title>
        <authorList>
            <person name="Akparov Z."/>
            <person name="Amiraslanov A."/>
            <person name="Hajiyeva S."/>
            <person name="Abbasov M."/>
            <person name="Kaur K."/>
            <person name="Hamwieh A."/>
            <person name="Solovyev V."/>
            <person name="Salamov A."/>
            <person name="Braich B."/>
            <person name="Kosarev P."/>
            <person name="Mahmoud A."/>
            <person name="Hajiyev E."/>
            <person name="Babayeva S."/>
            <person name="Izzatullayeva V."/>
            <person name="Mammadov A."/>
            <person name="Mammadov A."/>
            <person name="Sharifova S."/>
            <person name="Ojaghi J."/>
            <person name="Eynullazada K."/>
            <person name="Bayramov B."/>
            <person name="Abdulazimova A."/>
            <person name="Shahmuradov I."/>
        </authorList>
    </citation>
    <scope>NUCLEOTIDE SEQUENCE [LARGE SCALE GENOMIC DNA]</scope>
    <source>
        <strain evidence="2">cv. AG2017</strain>
        <tissue evidence="1">Leaf</tissue>
    </source>
</reference>
<protein>
    <submittedName>
        <fullName evidence="1">Uncharacterized protein</fullName>
    </submittedName>
</protein>
<name>A0A2I0K3P7_PUNGR</name>